<organism evidence="4 5">
    <name type="scientific">Clostridium novyi B str. ATCC 27606</name>
    <dbReference type="NCBI Taxonomy" id="1443123"/>
    <lineage>
        <taxon>Bacteria</taxon>
        <taxon>Bacillati</taxon>
        <taxon>Bacillota</taxon>
        <taxon>Clostridia</taxon>
        <taxon>Eubacteriales</taxon>
        <taxon>Clostridiaceae</taxon>
        <taxon>Clostridium</taxon>
    </lineage>
</organism>
<proteinExistence type="predicted"/>
<dbReference type="GO" id="GO:0046872">
    <property type="term" value="F:metal ion binding"/>
    <property type="evidence" value="ECO:0007669"/>
    <property type="project" value="UniProtKB-KW"/>
</dbReference>
<evidence type="ECO:0000256" key="2">
    <source>
        <dbReference type="ARBA" id="ARBA00022801"/>
    </source>
</evidence>
<dbReference type="EMBL" id="JENW01000083">
    <property type="protein sequence ID" value="KEI15798.1"/>
    <property type="molecule type" value="Genomic_DNA"/>
</dbReference>
<accession>A0AA40ITM0</accession>
<reference evidence="4 5" key="1">
    <citation type="submission" date="2014-02" db="EMBL/GenBank/DDBJ databases">
        <title>Plasmidome dynamics in the species complex Clostridium novyi sensu lato converts strains of independent lineages into distinctly different pathogens.</title>
        <authorList>
            <person name="Skarin H."/>
            <person name="Segerman B."/>
        </authorList>
    </citation>
    <scope>NUCLEOTIDE SEQUENCE [LARGE SCALE GENOMIC DNA]</scope>
    <source>
        <strain evidence="4 5">ATCC 27606</strain>
    </source>
</reference>
<sequence length="229" mass="26998">MIKALIFDLDDTLYNEKTYVFGAFKEVSNYLGYKYNLDEIKLYNDILDIFHTNGRGKIFNILCNKYNLDESIERLIEIYRNSRPKLNLYDDAGKILKWGKEKGFSIGIITDGCSKVQWNKVKSLDLENIVDKIIVTDDLGREYWKPHKRSYLEIVKFFNVKCGECVYIGDNPNKDFITCKKLDMKTVRIIRKQGNYMKIFLDEEYEADININDLEELKDSIKSFDEKVI</sequence>
<dbReference type="GO" id="GO:0016791">
    <property type="term" value="F:phosphatase activity"/>
    <property type="evidence" value="ECO:0007669"/>
    <property type="project" value="TreeGrafter"/>
</dbReference>
<dbReference type="InterPro" id="IPR041492">
    <property type="entry name" value="HAD_2"/>
</dbReference>
<dbReference type="Proteomes" id="UP000027770">
    <property type="component" value="Unassembled WGS sequence"/>
</dbReference>
<evidence type="ECO:0000313" key="5">
    <source>
        <dbReference type="Proteomes" id="UP000027770"/>
    </source>
</evidence>
<dbReference type="InterPro" id="IPR023214">
    <property type="entry name" value="HAD_sf"/>
</dbReference>
<dbReference type="RefSeq" id="WP_039219651.1">
    <property type="nucleotide sequence ID" value="NZ_JENW01000083.1"/>
</dbReference>
<keyword evidence="2 4" id="KW-0378">Hydrolase</keyword>
<gene>
    <name evidence="4" type="ORF">Z959_11695</name>
</gene>
<dbReference type="PANTHER" id="PTHR46470:SF2">
    <property type="entry name" value="GLYCERALDEHYDE 3-PHOSPHATE PHOSPHATASE"/>
    <property type="match status" value="1"/>
</dbReference>
<comment type="caution">
    <text evidence="4">The sequence shown here is derived from an EMBL/GenBank/DDBJ whole genome shotgun (WGS) entry which is preliminary data.</text>
</comment>
<keyword evidence="1" id="KW-0479">Metal-binding</keyword>
<dbReference type="Gene3D" id="3.40.50.1000">
    <property type="entry name" value="HAD superfamily/HAD-like"/>
    <property type="match status" value="1"/>
</dbReference>
<protein>
    <submittedName>
        <fullName evidence="4">Hydrolase</fullName>
    </submittedName>
</protein>
<evidence type="ECO:0000313" key="4">
    <source>
        <dbReference type="EMBL" id="KEI15798.1"/>
    </source>
</evidence>
<keyword evidence="5" id="KW-1185">Reference proteome</keyword>
<dbReference type="InterPro" id="IPR036412">
    <property type="entry name" value="HAD-like_sf"/>
</dbReference>
<name>A0AA40ITM0_CLONO</name>
<evidence type="ECO:0000256" key="3">
    <source>
        <dbReference type="ARBA" id="ARBA00022842"/>
    </source>
</evidence>
<keyword evidence="3" id="KW-0460">Magnesium</keyword>
<dbReference type="Gene3D" id="1.10.150.520">
    <property type="match status" value="1"/>
</dbReference>
<dbReference type="SFLD" id="SFLDG01129">
    <property type="entry name" value="C1.5:_HAD__Beta-PGM__Phosphata"/>
    <property type="match status" value="1"/>
</dbReference>
<dbReference type="SFLD" id="SFLDS00003">
    <property type="entry name" value="Haloacid_Dehalogenase"/>
    <property type="match status" value="1"/>
</dbReference>
<evidence type="ECO:0000256" key="1">
    <source>
        <dbReference type="ARBA" id="ARBA00022723"/>
    </source>
</evidence>
<dbReference type="InterPro" id="IPR051400">
    <property type="entry name" value="HAD-like_hydrolase"/>
</dbReference>
<dbReference type="Pfam" id="PF13419">
    <property type="entry name" value="HAD_2"/>
    <property type="match status" value="1"/>
</dbReference>
<dbReference type="PANTHER" id="PTHR46470">
    <property type="entry name" value="N-ACYLNEURAMINATE-9-PHOSPHATASE"/>
    <property type="match status" value="1"/>
</dbReference>
<dbReference type="AlphaFoldDB" id="A0AA40ITM0"/>
<dbReference type="SUPFAM" id="SSF56784">
    <property type="entry name" value="HAD-like"/>
    <property type="match status" value="1"/>
</dbReference>